<accession>A0ABP4KAH5</accession>
<reference evidence="2" key="1">
    <citation type="journal article" date="2019" name="Int. J. Syst. Evol. Microbiol.">
        <title>The Global Catalogue of Microorganisms (GCM) 10K type strain sequencing project: providing services to taxonomists for standard genome sequencing and annotation.</title>
        <authorList>
            <consortium name="The Broad Institute Genomics Platform"/>
            <consortium name="The Broad Institute Genome Sequencing Center for Infectious Disease"/>
            <person name="Wu L."/>
            <person name="Ma J."/>
        </authorList>
    </citation>
    <scope>NUCLEOTIDE SEQUENCE [LARGE SCALE GENOMIC DNA]</scope>
    <source>
        <strain evidence="2">JCM 15481</strain>
    </source>
</reference>
<sequence>MSDPVLFPPGLPVLTEMRVHASGRAWLAELPALVEKLRARWSLRLGAPFAGGSCSWVAPARLPDGTRAVFKVTWPHREAAGEAEGLRNWAGRGAVRLLDHDPGHHALLLERCEPGTELGAAGGLGAEHRLRLGAEVLRELWRAPVPRDCSLERVADVCAEWADLVEERMARLRPGYDPGLVAHGARLLRELPGSAAREAVVHGDFNPGNVLAAGRRPWLAIDAKPMTGDPGYDPFPLLEQIDDPFAAADPHRTVAHRLALLAGELGEDTDRLAAWAVARLVEEALWRAEHGRAPYGAQLLGKARLLGDAAGL</sequence>
<dbReference type="Gene3D" id="3.90.1200.10">
    <property type="match status" value="1"/>
</dbReference>
<organism evidence="1 2">
    <name type="scientific">Streptomyces synnematoformans</name>
    <dbReference type="NCBI Taxonomy" id="415721"/>
    <lineage>
        <taxon>Bacteria</taxon>
        <taxon>Bacillati</taxon>
        <taxon>Actinomycetota</taxon>
        <taxon>Actinomycetes</taxon>
        <taxon>Kitasatosporales</taxon>
        <taxon>Streptomycetaceae</taxon>
        <taxon>Streptomyces</taxon>
    </lineage>
</organism>
<dbReference type="InterPro" id="IPR006748">
    <property type="entry name" value="NH2Glyco/OHUrea_AB-resist_kin"/>
</dbReference>
<dbReference type="Pfam" id="PF04655">
    <property type="entry name" value="APH_6_hur"/>
    <property type="match status" value="1"/>
</dbReference>
<evidence type="ECO:0000313" key="1">
    <source>
        <dbReference type="EMBL" id="GAA1500401.1"/>
    </source>
</evidence>
<gene>
    <name evidence="1" type="ORF">GCM10009802_55780</name>
</gene>
<comment type="caution">
    <text evidence="1">The sequence shown here is derived from an EMBL/GenBank/DDBJ whole genome shotgun (WGS) entry which is preliminary data.</text>
</comment>
<proteinExistence type="predicted"/>
<dbReference type="InterPro" id="IPR011009">
    <property type="entry name" value="Kinase-like_dom_sf"/>
</dbReference>
<dbReference type="RefSeq" id="WP_344293468.1">
    <property type="nucleotide sequence ID" value="NZ_BAAAPF010000276.1"/>
</dbReference>
<keyword evidence="2" id="KW-1185">Reference proteome</keyword>
<dbReference type="EMBL" id="BAAAPF010000276">
    <property type="protein sequence ID" value="GAA1500401.1"/>
    <property type="molecule type" value="Genomic_DNA"/>
</dbReference>
<dbReference type="SUPFAM" id="SSF56112">
    <property type="entry name" value="Protein kinase-like (PK-like)"/>
    <property type="match status" value="1"/>
</dbReference>
<name>A0ABP4KAH5_9ACTN</name>
<dbReference type="Proteomes" id="UP001500443">
    <property type="component" value="Unassembled WGS sequence"/>
</dbReference>
<evidence type="ECO:0000313" key="2">
    <source>
        <dbReference type="Proteomes" id="UP001500443"/>
    </source>
</evidence>
<protein>
    <submittedName>
        <fullName evidence="1">Aminoglycoside phosphotransferase family protein</fullName>
    </submittedName>
</protein>